<sequence>MKILQKLSRRAYSRAYKGAALALVISVGNGALSLPARAADGAAQVAQQAVAPPDYDDPAMWAAGPGGAGPAGALPQGASPAARDPGVDVFYVHPTTFRSKKGKWNQDPLDAVANKWTDESVIQRQASAFTGCCTVWAPRYRAASSNALGSADHRDAAYALGYSDVERAFDWFLEHVSKGRPFIIAGHSQGGKHVGDLLEKRIEGTALEGRMVAAYIIGINLAEGDFGLRFKSTPVCAKADQTGCAIQWNAVLAGADLAPLVAAYEKSFTDVHGDVAGSRPLCINPVTFDRDRPAAISSQALGAVPGEPGFGPMQPLHKGAVAVRCEQGLAVVYPAPGLGLKPLPGGVMHYHDVGLFWADLRANAQLRTQSWLEAHSAGVN</sequence>
<dbReference type="RefSeq" id="WP_197163549.1">
    <property type="nucleotide sequence ID" value="NZ_JADZGI010000001.1"/>
</dbReference>
<reference evidence="3" key="1">
    <citation type="submission" date="2020-11" db="EMBL/GenBank/DDBJ databases">
        <title>Novosphingobium aureum sp. nov., a marine bacterium isolated from sediment of a salt flat.</title>
        <authorList>
            <person name="Yoo Y."/>
            <person name="Kim J.-J."/>
        </authorList>
    </citation>
    <scope>NUCLEOTIDE SEQUENCE</scope>
    <source>
        <strain evidence="3">YJ-S2-02</strain>
    </source>
</reference>
<keyword evidence="2" id="KW-0732">Signal</keyword>
<dbReference type="AlphaFoldDB" id="A0A931MLD4"/>
<dbReference type="InterPro" id="IPR029058">
    <property type="entry name" value="AB_hydrolase_fold"/>
</dbReference>
<dbReference type="Proteomes" id="UP000617634">
    <property type="component" value="Unassembled WGS sequence"/>
</dbReference>
<comment type="caution">
    <text evidence="3">The sequence shown here is derived from an EMBL/GenBank/DDBJ whole genome shotgun (WGS) entry which is preliminary data.</text>
</comment>
<protein>
    <submittedName>
        <fullName evidence="3">DUF3089 domain-containing protein</fullName>
    </submittedName>
</protein>
<feature type="region of interest" description="Disordered" evidence="1">
    <location>
        <begin position="56"/>
        <end position="81"/>
    </location>
</feature>
<proteinExistence type="predicted"/>
<organism evidence="3 4">
    <name type="scientific">Novosphingobium aureum</name>
    <dbReference type="NCBI Taxonomy" id="2792964"/>
    <lineage>
        <taxon>Bacteria</taxon>
        <taxon>Pseudomonadati</taxon>
        <taxon>Pseudomonadota</taxon>
        <taxon>Alphaproteobacteria</taxon>
        <taxon>Sphingomonadales</taxon>
        <taxon>Sphingomonadaceae</taxon>
        <taxon>Novosphingobium</taxon>
    </lineage>
</organism>
<dbReference type="InterPro" id="IPR021440">
    <property type="entry name" value="DUF3089"/>
</dbReference>
<evidence type="ECO:0000256" key="1">
    <source>
        <dbReference type="SAM" id="MobiDB-lite"/>
    </source>
</evidence>
<gene>
    <name evidence="3" type="ORF">I5E68_10435</name>
</gene>
<evidence type="ECO:0000313" key="3">
    <source>
        <dbReference type="EMBL" id="MBH0113364.1"/>
    </source>
</evidence>
<dbReference type="SUPFAM" id="SSF53474">
    <property type="entry name" value="alpha/beta-Hydrolases"/>
    <property type="match status" value="1"/>
</dbReference>
<keyword evidence="4" id="KW-1185">Reference proteome</keyword>
<evidence type="ECO:0000256" key="2">
    <source>
        <dbReference type="SAM" id="SignalP"/>
    </source>
</evidence>
<feature type="signal peptide" evidence="2">
    <location>
        <begin position="1"/>
        <end position="38"/>
    </location>
</feature>
<evidence type="ECO:0000313" key="4">
    <source>
        <dbReference type="Proteomes" id="UP000617634"/>
    </source>
</evidence>
<feature type="compositionally biased region" description="Low complexity" evidence="1">
    <location>
        <begin position="71"/>
        <end position="81"/>
    </location>
</feature>
<dbReference type="Gene3D" id="3.40.50.1820">
    <property type="entry name" value="alpha/beta hydrolase"/>
    <property type="match status" value="1"/>
</dbReference>
<accession>A0A931MLD4</accession>
<dbReference type="EMBL" id="JADZGI010000001">
    <property type="protein sequence ID" value="MBH0113364.1"/>
    <property type="molecule type" value="Genomic_DNA"/>
</dbReference>
<name>A0A931MLD4_9SPHN</name>
<dbReference type="Pfam" id="PF11288">
    <property type="entry name" value="DUF3089"/>
    <property type="match status" value="1"/>
</dbReference>
<feature type="chain" id="PRO_5037073202" evidence="2">
    <location>
        <begin position="39"/>
        <end position="380"/>
    </location>
</feature>